<keyword evidence="1" id="KW-0175">Coiled coil</keyword>
<feature type="signal peptide" evidence="2">
    <location>
        <begin position="1"/>
        <end position="18"/>
    </location>
</feature>
<evidence type="ECO:0000256" key="2">
    <source>
        <dbReference type="SAM" id="SignalP"/>
    </source>
</evidence>
<keyword evidence="4" id="KW-1185">Reference proteome</keyword>
<reference evidence="3" key="1">
    <citation type="submission" date="2022-03" db="EMBL/GenBank/DDBJ databases">
        <authorList>
            <person name="Alioto T."/>
            <person name="Alioto T."/>
            <person name="Gomez Garrido J."/>
        </authorList>
    </citation>
    <scope>NUCLEOTIDE SEQUENCE</scope>
</reference>
<evidence type="ECO:0000313" key="3">
    <source>
        <dbReference type="EMBL" id="CAH2320222.1"/>
    </source>
</evidence>
<dbReference type="AlphaFoldDB" id="A0AAD1WRM6"/>
<accession>A0AAD1WRM6</accession>
<gene>
    <name evidence="3" type="ORF">PECUL_23A033247</name>
</gene>
<sequence>MRFVIVTLSLLFLSGTHGDFLWQHDEPKTPEQDASEVIANLLHNTVRLGEEVLKQLESSEVAKELHVKERIETLKKNADIFKEKVDDYVDTVWKEVDKEIHDNYPVLRTKVIPLLENFYKQWEAYTVSLKKDVSHYTVSLFSDIKRGLFSYFENLRPLAESGRDKLRSEIESLRSNIAPLLDQLREELERNQKELKGDIKDKSKEVQALIDKGVDELRERIKPYLESLKEQVSPGAEELKKNLEKLLEEVKAKLYKEA</sequence>
<dbReference type="SUPFAM" id="SSF58113">
    <property type="entry name" value="Apolipoprotein A-I"/>
    <property type="match status" value="1"/>
</dbReference>
<dbReference type="InterPro" id="IPR050163">
    <property type="entry name" value="Apolipoprotein_A1/A4/E"/>
</dbReference>
<dbReference type="EMBL" id="OW240921">
    <property type="protein sequence ID" value="CAH2320222.1"/>
    <property type="molecule type" value="Genomic_DNA"/>
</dbReference>
<dbReference type="Gene3D" id="1.20.120.20">
    <property type="entry name" value="Apolipoprotein"/>
    <property type="match status" value="2"/>
</dbReference>
<evidence type="ECO:0000256" key="1">
    <source>
        <dbReference type="SAM" id="Coils"/>
    </source>
</evidence>
<protein>
    <submittedName>
        <fullName evidence="3">Apolipo A-I</fullName>
    </submittedName>
</protein>
<proteinExistence type="predicted"/>
<keyword evidence="2" id="KW-0732">Signal</keyword>
<evidence type="ECO:0000313" key="4">
    <source>
        <dbReference type="Proteomes" id="UP001295444"/>
    </source>
</evidence>
<organism evidence="3 4">
    <name type="scientific">Pelobates cultripes</name>
    <name type="common">Western spadefoot toad</name>
    <dbReference type="NCBI Taxonomy" id="61616"/>
    <lineage>
        <taxon>Eukaryota</taxon>
        <taxon>Metazoa</taxon>
        <taxon>Chordata</taxon>
        <taxon>Craniata</taxon>
        <taxon>Vertebrata</taxon>
        <taxon>Euteleostomi</taxon>
        <taxon>Amphibia</taxon>
        <taxon>Batrachia</taxon>
        <taxon>Anura</taxon>
        <taxon>Pelobatoidea</taxon>
        <taxon>Pelobatidae</taxon>
        <taxon>Pelobates</taxon>
    </lineage>
</organism>
<dbReference type="Proteomes" id="UP001295444">
    <property type="component" value="Chromosome 10"/>
</dbReference>
<name>A0AAD1WRM6_PELCU</name>
<feature type="coiled-coil region" evidence="1">
    <location>
        <begin position="163"/>
        <end position="256"/>
    </location>
</feature>
<dbReference type="PANTHER" id="PTHR18976">
    <property type="entry name" value="APOLIPOPROTEIN"/>
    <property type="match status" value="1"/>
</dbReference>
<feature type="chain" id="PRO_5042078678" evidence="2">
    <location>
        <begin position="19"/>
        <end position="258"/>
    </location>
</feature>
<dbReference type="PANTHER" id="PTHR18976:SF34">
    <property type="entry name" value="LIPID-BINDING PROTEIN"/>
    <property type="match status" value="1"/>
</dbReference>